<evidence type="ECO:0000313" key="1">
    <source>
        <dbReference type="EMBL" id="MPN57583.1"/>
    </source>
</evidence>
<comment type="caution">
    <text evidence="1">The sequence shown here is derived from an EMBL/GenBank/DDBJ whole genome shotgun (WGS) entry which is preliminary data.</text>
</comment>
<accession>A0A645JDE9</accession>
<reference evidence="1" key="1">
    <citation type="submission" date="2019-08" db="EMBL/GenBank/DDBJ databases">
        <authorList>
            <person name="Kucharzyk K."/>
            <person name="Murdoch R.W."/>
            <person name="Higgins S."/>
            <person name="Loffler F."/>
        </authorList>
    </citation>
    <scope>NUCLEOTIDE SEQUENCE</scope>
</reference>
<dbReference type="EMBL" id="VSSQ01129267">
    <property type="protein sequence ID" value="MPN57583.1"/>
    <property type="molecule type" value="Genomic_DNA"/>
</dbReference>
<gene>
    <name evidence="1" type="ORF">SDC9_205277</name>
</gene>
<dbReference type="AlphaFoldDB" id="A0A645JDE9"/>
<organism evidence="1">
    <name type="scientific">bioreactor metagenome</name>
    <dbReference type="NCBI Taxonomy" id="1076179"/>
    <lineage>
        <taxon>unclassified sequences</taxon>
        <taxon>metagenomes</taxon>
        <taxon>ecological metagenomes</taxon>
    </lineage>
</organism>
<protein>
    <submittedName>
        <fullName evidence="1">Uncharacterized protein</fullName>
    </submittedName>
</protein>
<name>A0A645JDE9_9ZZZZ</name>
<sequence length="135" mass="14328">MQNDNICSLEIAKDSTCFTSSLIGIEIVPGRSYVTVSAGQYLTVSGGNIYAAKDAPKVSATDGKYPEGCYKIGTDIAAGEYKVVKDDSLCSMTVTKDSTKLSSSIVSIKIVDSENYITVKDGQYLLVSGGYIKAK</sequence>
<proteinExistence type="predicted"/>